<feature type="compositionally biased region" description="Basic and acidic residues" evidence="10">
    <location>
        <begin position="1"/>
        <end position="13"/>
    </location>
</feature>
<dbReference type="InterPro" id="IPR001901">
    <property type="entry name" value="Translocase_SecE/Sec61-g"/>
</dbReference>
<evidence type="ECO:0000313" key="12">
    <source>
        <dbReference type="Proteomes" id="UP000004926"/>
    </source>
</evidence>
<feature type="compositionally biased region" description="Basic and acidic residues" evidence="10">
    <location>
        <begin position="59"/>
        <end position="74"/>
    </location>
</feature>
<dbReference type="HOGENOM" id="CLU_113663_1_2_11"/>
<dbReference type="GO" id="GO:0009306">
    <property type="term" value="P:protein secretion"/>
    <property type="evidence" value="ECO:0007669"/>
    <property type="project" value="UniProtKB-UniRule"/>
</dbReference>
<organism evidence="11 12">
    <name type="scientific">Saccharomonospora marina XMU15</name>
    <dbReference type="NCBI Taxonomy" id="882083"/>
    <lineage>
        <taxon>Bacteria</taxon>
        <taxon>Bacillati</taxon>
        <taxon>Actinomycetota</taxon>
        <taxon>Actinomycetes</taxon>
        <taxon>Pseudonocardiales</taxon>
        <taxon>Pseudonocardiaceae</taxon>
        <taxon>Saccharomonospora</taxon>
    </lineage>
</organism>
<evidence type="ECO:0000256" key="5">
    <source>
        <dbReference type="ARBA" id="ARBA00022927"/>
    </source>
</evidence>
<evidence type="ECO:0000313" key="11">
    <source>
        <dbReference type="EMBL" id="EHR48958.1"/>
    </source>
</evidence>
<dbReference type="NCBIfam" id="TIGR00964">
    <property type="entry name" value="secE_bact"/>
    <property type="match status" value="1"/>
</dbReference>
<evidence type="ECO:0000256" key="2">
    <source>
        <dbReference type="ARBA" id="ARBA00022448"/>
    </source>
</evidence>
<dbReference type="PROSITE" id="PS01067">
    <property type="entry name" value="SECE_SEC61G"/>
    <property type="match status" value="1"/>
</dbReference>
<feature type="transmembrane region" description="Helical" evidence="9">
    <location>
        <begin position="113"/>
        <end position="139"/>
    </location>
</feature>
<keyword evidence="12" id="KW-1185">Reference proteome</keyword>
<dbReference type="OrthoDB" id="9805743at2"/>
<dbReference type="STRING" id="882083.SacmaDRAFT_0662"/>
<reference evidence="11 12" key="1">
    <citation type="journal article" date="2012" name="Stand. Genomic Sci.">
        <title>Genome sequence of the ocean sediment bacterium Saccharomonospora marina type strain (XMU15(T)).</title>
        <authorList>
            <person name="Klenk H.P."/>
            <person name="Lu M."/>
            <person name="Lucas S."/>
            <person name="Lapidus A."/>
            <person name="Copeland A."/>
            <person name="Pitluck S."/>
            <person name="Goodwin L.A."/>
            <person name="Han C."/>
            <person name="Tapia R."/>
            <person name="Brambilla E.M."/>
            <person name="Potter G."/>
            <person name="Land M."/>
            <person name="Ivanova N."/>
            <person name="Rohde M."/>
            <person name="Goker M."/>
            <person name="Detter J.C."/>
            <person name="Li W.J."/>
            <person name="Kyrpides N.C."/>
            <person name="Woyke T."/>
        </authorList>
    </citation>
    <scope>NUCLEOTIDE SEQUENCE [LARGE SCALE GENOMIC DNA]</scope>
    <source>
        <strain evidence="11 12">XMU15</strain>
    </source>
</reference>
<dbReference type="PANTHER" id="PTHR33910:SF1">
    <property type="entry name" value="PROTEIN TRANSLOCASE SUBUNIT SECE"/>
    <property type="match status" value="1"/>
</dbReference>
<dbReference type="GO" id="GO:0006605">
    <property type="term" value="P:protein targeting"/>
    <property type="evidence" value="ECO:0007669"/>
    <property type="project" value="UniProtKB-UniRule"/>
</dbReference>
<evidence type="ECO:0000256" key="7">
    <source>
        <dbReference type="ARBA" id="ARBA00023010"/>
    </source>
</evidence>
<evidence type="ECO:0000256" key="8">
    <source>
        <dbReference type="ARBA" id="ARBA00023136"/>
    </source>
</evidence>
<comment type="subcellular location">
    <subcellularLocation>
        <location evidence="9">Cell membrane</location>
        <topology evidence="9">Single-pass membrane protein</topology>
    </subcellularLocation>
    <subcellularLocation>
        <location evidence="1">Membrane</location>
    </subcellularLocation>
</comment>
<keyword evidence="5 9" id="KW-0653">Protein transport</keyword>
<dbReference type="EMBL" id="CM001439">
    <property type="protein sequence ID" value="EHR48958.1"/>
    <property type="molecule type" value="Genomic_DNA"/>
</dbReference>
<accession>H5X673</accession>
<keyword evidence="2 9" id="KW-0813">Transport</keyword>
<dbReference type="eggNOG" id="COG0690">
    <property type="taxonomic scope" value="Bacteria"/>
</dbReference>
<comment type="similarity">
    <text evidence="9">Belongs to the SecE/SEC61-gamma family.</text>
</comment>
<evidence type="ECO:0000256" key="10">
    <source>
        <dbReference type="SAM" id="MobiDB-lite"/>
    </source>
</evidence>
<sequence>MSEDGEKDKERAAKRPSRPVTAAARRERRASAGTGEGAGSGAGTGKGTEARTRPAPKGKTSDKAAKPPGKDRPTPKRNRRDSKRTSPFSRLVRFAREVWAELRKVIWPTRKQMVTYTTVVLVFLVFMVALVAGLDYVFLKGMDFVFGE</sequence>
<dbReference type="Pfam" id="PF00584">
    <property type="entry name" value="SecE"/>
    <property type="match status" value="1"/>
</dbReference>
<feature type="compositionally biased region" description="Gly residues" evidence="10">
    <location>
        <begin position="34"/>
        <end position="46"/>
    </location>
</feature>
<keyword evidence="8 9" id="KW-0472">Membrane</keyword>
<evidence type="ECO:0000256" key="4">
    <source>
        <dbReference type="ARBA" id="ARBA00022692"/>
    </source>
</evidence>
<dbReference type="GO" id="GO:0043952">
    <property type="term" value="P:protein transport by the Sec complex"/>
    <property type="evidence" value="ECO:0007669"/>
    <property type="project" value="UniProtKB-UniRule"/>
</dbReference>
<dbReference type="Proteomes" id="UP000004926">
    <property type="component" value="Chromosome"/>
</dbReference>
<keyword evidence="6 9" id="KW-1133">Transmembrane helix</keyword>
<evidence type="ECO:0000256" key="6">
    <source>
        <dbReference type="ARBA" id="ARBA00022989"/>
    </source>
</evidence>
<keyword evidence="7 9" id="KW-0811">Translocation</keyword>
<dbReference type="PANTHER" id="PTHR33910">
    <property type="entry name" value="PROTEIN TRANSLOCASE SUBUNIT SECE"/>
    <property type="match status" value="1"/>
</dbReference>
<comment type="function">
    <text evidence="9">Essential subunit of the Sec protein translocation channel SecYEG. Clamps together the 2 halves of SecY. May contact the channel plug during translocation.</text>
</comment>
<dbReference type="HAMAP" id="MF_00422">
    <property type="entry name" value="SecE"/>
    <property type="match status" value="1"/>
</dbReference>
<comment type="subunit">
    <text evidence="9">Component of the Sec protein translocase complex. Heterotrimer consisting of SecY, SecE and SecG subunits. The heterotrimers can form oligomers, although 1 heterotrimer is thought to be able to translocate proteins. Interacts with the ribosome. Interacts with SecDF, and other proteins may be involved. Interacts with SecA.</text>
</comment>
<protein>
    <recommendedName>
        <fullName evidence="9">Protein translocase subunit SecE</fullName>
    </recommendedName>
</protein>
<keyword evidence="3 9" id="KW-1003">Cell membrane</keyword>
<evidence type="ECO:0000256" key="9">
    <source>
        <dbReference type="HAMAP-Rule" id="MF_00422"/>
    </source>
</evidence>
<dbReference type="GO" id="GO:0005886">
    <property type="term" value="C:plasma membrane"/>
    <property type="evidence" value="ECO:0007669"/>
    <property type="project" value="UniProtKB-SubCell"/>
</dbReference>
<name>H5X673_9PSEU</name>
<dbReference type="GO" id="GO:0065002">
    <property type="term" value="P:intracellular protein transmembrane transport"/>
    <property type="evidence" value="ECO:0007669"/>
    <property type="project" value="UniProtKB-UniRule"/>
</dbReference>
<dbReference type="InterPro" id="IPR038379">
    <property type="entry name" value="SecE_sf"/>
</dbReference>
<dbReference type="InterPro" id="IPR005807">
    <property type="entry name" value="SecE_bac"/>
</dbReference>
<gene>
    <name evidence="9" type="primary">secE</name>
    <name evidence="11" type="ORF">SacmaDRAFT_0662</name>
</gene>
<proteinExistence type="inferred from homology"/>
<dbReference type="GO" id="GO:0008320">
    <property type="term" value="F:protein transmembrane transporter activity"/>
    <property type="evidence" value="ECO:0007669"/>
    <property type="project" value="UniProtKB-UniRule"/>
</dbReference>
<dbReference type="Gene3D" id="1.20.5.1030">
    <property type="entry name" value="Preprotein translocase secy subunit"/>
    <property type="match status" value="1"/>
</dbReference>
<keyword evidence="4 9" id="KW-0812">Transmembrane</keyword>
<evidence type="ECO:0000256" key="3">
    <source>
        <dbReference type="ARBA" id="ARBA00022475"/>
    </source>
</evidence>
<evidence type="ECO:0000256" key="1">
    <source>
        <dbReference type="ARBA" id="ARBA00004370"/>
    </source>
</evidence>
<feature type="region of interest" description="Disordered" evidence="10">
    <location>
        <begin position="1"/>
        <end position="88"/>
    </location>
</feature>
<dbReference type="AlphaFoldDB" id="H5X673"/>
<dbReference type="RefSeq" id="WP_009152348.1">
    <property type="nucleotide sequence ID" value="NZ_CM001439.1"/>
</dbReference>